<keyword evidence="3" id="KW-0804">Transcription</keyword>
<accession>A0ABX0JSG7</accession>
<dbReference type="InterPro" id="IPR009057">
    <property type="entry name" value="Homeodomain-like_sf"/>
</dbReference>
<organism evidence="5 6">
    <name type="scientific">Acetobacter musti</name>
    <dbReference type="NCBI Taxonomy" id="864732"/>
    <lineage>
        <taxon>Bacteria</taxon>
        <taxon>Pseudomonadati</taxon>
        <taxon>Pseudomonadota</taxon>
        <taxon>Alphaproteobacteria</taxon>
        <taxon>Acetobacterales</taxon>
        <taxon>Acetobacteraceae</taxon>
        <taxon>Acetobacter</taxon>
    </lineage>
</organism>
<dbReference type="Pfam" id="PF12833">
    <property type="entry name" value="HTH_18"/>
    <property type="match status" value="1"/>
</dbReference>
<reference evidence="5 6" key="1">
    <citation type="journal article" date="2020" name="Int. J. Syst. Evol. Microbiol.">
        <title>Novel acetic acid bacteria from cider fermentations: Acetobacter conturbans sp. nov. and Acetobacter fallax sp. nov.</title>
        <authorList>
            <person name="Sombolestani A.S."/>
            <person name="Cleenwerck I."/>
            <person name="Cnockaert M."/>
            <person name="Borremans W."/>
            <person name="Wieme A.D."/>
            <person name="De Vuyst L."/>
            <person name="Vandamme P."/>
        </authorList>
    </citation>
    <scope>NUCLEOTIDE SEQUENCE [LARGE SCALE GENOMIC DNA]</scope>
    <source>
        <strain evidence="5 6">LMG 30640</strain>
    </source>
</reference>
<dbReference type="InterPro" id="IPR050204">
    <property type="entry name" value="AraC_XylS_family_regulators"/>
</dbReference>
<name>A0ABX0JSG7_9PROT</name>
<keyword evidence="1" id="KW-0805">Transcription regulation</keyword>
<comment type="caution">
    <text evidence="5">The sequence shown here is derived from an EMBL/GenBank/DDBJ whole genome shotgun (WGS) entry which is preliminary data.</text>
</comment>
<evidence type="ECO:0000313" key="5">
    <source>
        <dbReference type="EMBL" id="NHN84534.1"/>
    </source>
</evidence>
<protein>
    <submittedName>
        <fullName evidence="5">Helix-turn-helix domain-containing protein</fullName>
    </submittedName>
</protein>
<dbReference type="PANTHER" id="PTHR46796">
    <property type="entry name" value="HTH-TYPE TRANSCRIPTIONAL ACTIVATOR RHAS-RELATED"/>
    <property type="match status" value="1"/>
</dbReference>
<dbReference type="InterPro" id="IPR018060">
    <property type="entry name" value="HTH_AraC"/>
</dbReference>
<dbReference type="EMBL" id="WOTB01000008">
    <property type="protein sequence ID" value="NHN84534.1"/>
    <property type="molecule type" value="Genomic_DNA"/>
</dbReference>
<sequence>MQTAHTRPHAFIQQPVINCGAFPAHPTQKPQNTHLSLHFLSVAVNIRTMARVLNEMHMTETVRRLETETWTAELWPKAAYDVQATCDQAVIGFAFGTQSGMDAIGTGTTRPFLRRPNTLSWVPAGCPVFSCSDEGGEYLVLRGMPSAMIGHQDAGQRPLNGIADPDAVAAACSLRHMLVCGKQAITSEPDILAAVLLHHFSDEKTISPWITASRLIAIDRFIDRHISERLEITRLAEELGLSVGFLVRAFRQSLGVTPHRYLMDRRLAHARMLLRARHPVAEVAAECGFSDQAHLTRLMKRSLGVTPAFYARTAASTKA</sequence>
<proteinExistence type="predicted"/>
<evidence type="ECO:0000256" key="1">
    <source>
        <dbReference type="ARBA" id="ARBA00023015"/>
    </source>
</evidence>
<dbReference type="PROSITE" id="PS01124">
    <property type="entry name" value="HTH_ARAC_FAMILY_2"/>
    <property type="match status" value="1"/>
</dbReference>
<evidence type="ECO:0000259" key="4">
    <source>
        <dbReference type="PROSITE" id="PS01124"/>
    </source>
</evidence>
<dbReference type="Gene3D" id="1.10.10.60">
    <property type="entry name" value="Homeodomain-like"/>
    <property type="match status" value="1"/>
</dbReference>
<dbReference type="Proteomes" id="UP000635278">
    <property type="component" value="Unassembled WGS sequence"/>
</dbReference>
<dbReference type="SUPFAM" id="SSF46689">
    <property type="entry name" value="Homeodomain-like"/>
    <property type="match status" value="2"/>
</dbReference>
<evidence type="ECO:0000313" key="6">
    <source>
        <dbReference type="Proteomes" id="UP000635278"/>
    </source>
</evidence>
<feature type="domain" description="HTH araC/xylS-type" evidence="4">
    <location>
        <begin position="216"/>
        <end position="313"/>
    </location>
</feature>
<keyword evidence="2" id="KW-0238">DNA-binding</keyword>
<dbReference type="SMART" id="SM00342">
    <property type="entry name" value="HTH_ARAC"/>
    <property type="match status" value="1"/>
</dbReference>
<gene>
    <name evidence="5" type="ORF">GOB93_07735</name>
</gene>
<keyword evidence="6" id="KW-1185">Reference proteome</keyword>
<evidence type="ECO:0000256" key="3">
    <source>
        <dbReference type="ARBA" id="ARBA00023163"/>
    </source>
</evidence>
<evidence type="ECO:0000256" key="2">
    <source>
        <dbReference type="ARBA" id="ARBA00023125"/>
    </source>
</evidence>